<evidence type="ECO:0000256" key="1">
    <source>
        <dbReference type="ARBA" id="ARBA00022737"/>
    </source>
</evidence>
<dbReference type="InterPro" id="IPR004341">
    <property type="entry name" value="CAT_RNA-bd_dom"/>
</dbReference>
<keyword evidence="1" id="KW-0677">Repeat</keyword>
<evidence type="ECO:0000256" key="3">
    <source>
        <dbReference type="ARBA" id="ARBA00023163"/>
    </source>
</evidence>
<dbReference type="Pfam" id="PF03123">
    <property type="entry name" value="CAT_RBD"/>
    <property type="match status" value="1"/>
</dbReference>
<dbReference type="RefSeq" id="WP_342371937.1">
    <property type="nucleotide sequence ID" value="NZ_CP115965.1"/>
</dbReference>
<reference evidence="5 6" key="1">
    <citation type="journal article" date="2023" name="Environ Microbiome">
        <title>A coral-associated actinobacterium mitigates coral bleaching under heat stress.</title>
        <authorList>
            <person name="Li J."/>
            <person name="Zou Y."/>
            <person name="Li Q."/>
            <person name="Zhang J."/>
            <person name="Bourne D.G."/>
            <person name="Lyu Y."/>
            <person name="Liu C."/>
            <person name="Zhang S."/>
        </authorList>
    </citation>
    <scope>NUCLEOTIDE SEQUENCE [LARGE SCALE GENOMIC DNA]</scope>
    <source>
        <strain evidence="5 6">SCSIO 13291</strain>
    </source>
</reference>
<protein>
    <submittedName>
        <fullName evidence="5">PRD domain-containing protein</fullName>
    </submittedName>
</protein>
<evidence type="ECO:0000256" key="2">
    <source>
        <dbReference type="ARBA" id="ARBA00023015"/>
    </source>
</evidence>
<keyword evidence="2" id="KW-0805">Transcription regulation</keyword>
<name>A0ABZ3C5S0_9ACTN</name>
<accession>A0ABZ3C5S0</accession>
<keyword evidence="3" id="KW-0804">Transcription</keyword>
<dbReference type="PANTHER" id="PTHR30185:SF18">
    <property type="entry name" value="TRANSCRIPTIONAL REGULATOR MTLR"/>
    <property type="match status" value="1"/>
</dbReference>
<feature type="domain" description="PRD" evidence="4">
    <location>
        <begin position="171"/>
        <end position="281"/>
    </location>
</feature>
<evidence type="ECO:0000313" key="6">
    <source>
        <dbReference type="Proteomes" id="UP001434337"/>
    </source>
</evidence>
<dbReference type="SMART" id="SM01061">
    <property type="entry name" value="CAT_RBD"/>
    <property type="match status" value="1"/>
</dbReference>
<dbReference type="InterPro" id="IPR036650">
    <property type="entry name" value="CAT_RNA-bd_dom_sf"/>
</dbReference>
<dbReference type="InterPro" id="IPR011608">
    <property type="entry name" value="PRD"/>
</dbReference>
<dbReference type="InterPro" id="IPR050661">
    <property type="entry name" value="BglG_antiterminators"/>
</dbReference>
<dbReference type="Proteomes" id="UP001434337">
    <property type="component" value="Chromosome"/>
</dbReference>
<dbReference type="PROSITE" id="PS51372">
    <property type="entry name" value="PRD_2"/>
    <property type="match status" value="2"/>
</dbReference>
<sequence>MEILRVFNNNVVLARGDGGDEVILTGRGLGFQARPGQPVDTAKVVRVFRPDDGRDPDHLGELLAGIAPEYVQLVVAALTDAGLEGRAAQSPTLVIALADHVSFAVRRQRLGLAIDYPLVGEVTHLYAQEYREASALLAAVNARLVEPLPDGEAVALTLHLVNAGFTTGDLSHTYTMTGVIQQMVAVIEQTYGFTLNPGSVGLGRFITHVRYLFVRIHQHQQLDEGHSTIGQAIRDVHPEALRCAERLAAVMELRLGAALTDDEISYLTLHVARVASEQRVP</sequence>
<dbReference type="SUPFAM" id="SSF50151">
    <property type="entry name" value="SacY-like RNA-binding domain"/>
    <property type="match status" value="1"/>
</dbReference>
<gene>
    <name evidence="5" type="ORF">PCC79_11820</name>
</gene>
<dbReference type="PANTHER" id="PTHR30185">
    <property type="entry name" value="CRYPTIC BETA-GLUCOSIDE BGL OPERON ANTITERMINATOR"/>
    <property type="match status" value="1"/>
</dbReference>
<feature type="domain" description="PRD" evidence="4">
    <location>
        <begin position="65"/>
        <end position="170"/>
    </location>
</feature>
<keyword evidence="6" id="KW-1185">Reference proteome</keyword>
<dbReference type="EMBL" id="CP115965">
    <property type="protein sequence ID" value="WZW97586.1"/>
    <property type="molecule type" value="Genomic_DNA"/>
</dbReference>
<dbReference type="SUPFAM" id="SSF63520">
    <property type="entry name" value="PTS-regulatory domain, PRD"/>
    <property type="match status" value="2"/>
</dbReference>
<proteinExistence type="predicted"/>
<evidence type="ECO:0000259" key="4">
    <source>
        <dbReference type="PROSITE" id="PS51372"/>
    </source>
</evidence>
<dbReference type="Gene3D" id="1.10.1790.10">
    <property type="entry name" value="PRD domain"/>
    <property type="match status" value="2"/>
</dbReference>
<dbReference type="Gene3D" id="2.30.24.10">
    <property type="entry name" value="CAT RNA-binding domain"/>
    <property type="match status" value="1"/>
</dbReference>
<organism evidence="5 6">
    <name type="scientific">Propioniciclava soli</name>
    <dbReference type="NCBI Taxonomy" id="2775081"/>
    <lineage>
        <taxon>Bacteria</taxon>
        <taxon>Bacillati</taxon>
        <taxon>Actinomycetota</taxon>
        <taxon>Actinomycetes</taxon>
        <taxon>Propionibacteriales</taxon>
        <taxon>Propionibacteriaceae</taxon>
        <taxon>Propioniciclava</taxon>
    </lineage>
</organism>
<evidence type="ECO:0000313" key="5">
    <source>
        <dbReference type="EMBL" id="WZW97586.1"/>
    </source>
</evidence>
<dbReference type="InterPro" id="IPR036634">
    <property type="entry name" value="PRD_sf"/>
</dbReference>
<dbReference type="Pfam" id="PF00874">
    <property type="entry name" value="PRD"/>
    <property type="match status" value="2"/>
</dbReference>